<evidence type="ECO:0000256" key="11">
    <source>
        <dbReference type="SAM" id="SignalP"/>
    </source>
</evidence>
<feature type="chain" id="PRO_5043664663" evidence="11">
    <location>
        <begin position="19"/>
        <end position="850"/>
    </location>
</feature>
<dbReference type="SUPFAM" id="SSF57180">
    <property type="entry name" value="Cellulose-binding domain"/>
    <property type="match status" value="1"/>
</dbReference>
<keyword evidence="5" id="KW-0136">Cellulose degradation</keyword>
<keyword evidence="4" id="KW-0378">Hydrolase</keyword>
<comment type="caution">
    <text evidence="13">The sequence shown here is derived from an EMBL/GenBank/DDBJ whole genome shotgun (WGS) entry which is preliminary data.</text>
</comment>
<evidence type="ECO:0000256" key="6">
    <source>
        <dbReference type="ARBA" id="ARBA00023277"/>
    </source>
</evidence>
<evidence type="ECO:0000256" key="4">
    <source>
        <dbReference type="ARBA" id="ARBA00022801"/>
    </source>
</evidence>
<dbReference type="PROSITE" id="PS00562">
    <property type="entry name" value="CBM1_1"/>
    <property type="match status" value="1"/>
</dbReference>
<dbReference type="GO" id="GO:0030245">
    <property type="term" value="P:cellulose catabolic process"/>
    <property type="evidence" value="ECO:0007669"/>
    <property type="project" value="UniProtKB-KW"/>
</dbReference>
<dbReference type="Proteomes" id="UP001321749">
    <property type="component" value="Unassembled WGS sequence"/>
</dbReference>
<name>A0AAV9HHG3_9PEZI</name>
<evidence type="ECO:0000256" key="10">
    <source>
        <dbReference type="SAM" id="MobiDB-lite"/>
    </source>
</evidence>
<comment type="subcellular location">
    <subcellularLocation>
        <location evidence="1">Secreted</location>
    </subcellularLocation>
</comment>
<evidence type="ECO:0000256" key="1">
    <source>
        <dbReference type="ARBA" id="ARBA00004613"/>
    </source>
</evidence>
<gene>
    <name evidence="13" type="ORF">QBC42DRAFT_208311</name>
</gene>
<evidence type="ECO:0000259" key="12">
    <source>
        <dbReference type="PROSITE" id="PS51164"/>
    </source>
</evidence>
<feature type="region of interest" description="Disordered" evidence="10">
    <location>
        <begin position="774"/>
        <end position="815"/>
    </location>
</feature>
<dbReference type="AlphaFoldDB" id="A0AAV9HHG3"/>
<dbReference type="GO" id="GO:0030248">
    <property type="term" value="F:cellulose binding"/>
    <property type="evidence" value="ECO:0007669"/>
    <property type="project" value="InterPro"/>
</dbReference>
<keyword evidence="14" id="KW-1185">Reference proteome</keyword>
<evidence type="ECO:0000256" key="3">
    <source>
        <dbReference type="ARBA" id="ARBA00022729"/>
    </source>
</evidence>
<keyword evidence="7" id="KW-0326">Glycosidase</keyword>
<comment type="similarity">
    <text evidence="9">Belongs to the glycosyl hydrolase 74 family.</text>
</comment>
<dbReference type="InterPro" id="IPR000254">
    <property type="entry name" value="CBD"/>
</dbReference>
<dbReference type="GO" id="GO:0005576">
    <property type="term" value="C:extracellular region"/>
    <property type="evidence" value="ECO:0007669"/>
    <property type="project" value="UniProtKB-SubCell"/>
</dbReference>
<keyword evidence="3 11" id="KW-0732">Signal</keyword>
<feature type="signal peptide" evidence="11">
    <location>
        <begin position="1"/>
        <end position="18"/>
    </location>
</feature>
<dbReference type="InterPro" id="IPR015943">
    <property type="entry name" value="WD40/YVTN_repeat-like_dom_sf"/>
</dbReference>
<keyword evidence="8" id="KW-0624">Polysaccharide degradation</keyword>
<evidence type="ECO:0000256" key="8">
    <source>
        <dbReference type="ARBA" id="ARBA00023326"/>
    </source>
</evidence>
<dbReference type="Gene3D" id="2.130.10.10">
    <property type="entry name" value="YVTN repeat-like/Quinoprotein amine dehydrogenase"/>
    <property type="match status" value="2"/>
</dbReference>
<dbReference type="PANTHER" id="PTHR43739:SF2">
    <property type="entry name" value="OLIGOXYLOGLUCAN-REDUCING END-SPECIFIC XYLOGLUCANASE-RELATED"/>
    <property type="match status" value="1"/>
</dbReference>
<organism evidence="13 14">
    <name type="scientific">Cladorrhinum samala</name>
    <dbReference type="NCBI Taxonomy" id="585594"/>
    <lineage>
        <taxon>Eukaryota</taxon>
        <taxon>Fungi</taxon>
        <taxon>Dikarya</taxon>
        <taxon>Ascomycota</taxon>
        <taxon>Pezizomycotina</taxon>
        <taxon>Sordariomycetes</taxon>
        <taxon>Sordariomycetidae</taxon>
        <taxon>Sordariales</taxon>
        <taxon>Podosporaceae</taxon>
        <taxon>Cladorrhinum</taxon>
    </lineage>
</organism>
<dbReference type="InterPro" id="IPR052025">
    <property type="entry name" value="Xyloglucanase_GH74"/>
</dbReference>
<accession>A0AAV9HHG3</accession>
<dbReference type="PANTHER" id="PTHR43739">
    <property type="entry name" value="XYLOGLUCANASE (EUROFUNG)"/>
    <property type="match status" value="1"/>
</dbReference>
<dbReference type="FunFam" id="2.130.10.10:FF:000534">
    <property type="entry name" value="Xyloglucanase Xgh74A"/>
    <property type="match status" value="1"/>
</dbReference>
<evidence type="ECO:0000313" key="14">
    <source>
        <dbReference type="Proteomes" id="UP001321749"/>
    </source>
</evidence>
<dbReference type="EMBL" id="MU865041">
    <property type="protein sequence ID" value="KAK4459260.1"/>
    <property type="molecule type" value="Genomic_DNA"/>
</dbReference>
<evidence type="ECO:0000256" key="9">
    <source>
        <dbReference type="ARBA" id="ARBA00037986"/>
    </source>
</evidence>
<reference evidence="13" key="2">
    <citation type="submission" date="2023-06" db="EMBL/GenBank/DDBJ databases">
        <authorList>
            <consortium name="Lawrence Berkeley National Laboratory"/>
            <person name="Mondo S.J."/>
            <person name="Hensen N."/>
            <person name="Bonometti L."/>
            <person name="Westerberg I."/>
            <person name="Brannstrom I.O."/>
            <person name="Guillou S."/>
            <person name="Cros-Aarteil S."/>
            <person name="Calhoun S."/>
            <person name="Haridas S."/>
            <person name="Kuo A."/>
            <person name="Pangilinan J."/>
            <person name="Riley R."/>
            <person name="Labutti K."/>
            <person name="Andreopoulos B."/>
            <person name="Lipzen A."/>
            <person name="Chen C."/>
            <person name="Yanf M."/>
            <person name="Daum C."/>
            <person name="Ng V."/>
            <person name="Clum A."/>
            <person name="Steindorff A."/>
            <person name="Ohm R."/>
            <person name="Martin F."/>
            <person name="Silar P."/>
            <person name="Natvig D."/>
            <person name="Lalanne C."/>
            <person name="Gautier V."/>
            <person name="Ament-Velasquez S.L."/>
            <person name="Kruys A."/>
            <person name="Hutchinson M.I."/>
            <person name="Powell A.J."/>
            <person name="Barry K."/>
            <person name="Miller A.N."/>
            <person name="Grigoriev I.V."/>
            <person name="Debuchy R."/>
            <person name="Gladieux P."/>
            <person name="Thoren M.H."/>
            <person name="Johannesson H."/>
        </authorList>
    </citation>
    <scope>NUCLEOTIDE SEQUENCE</scope>
    <source>
        <strain evidence="13">PSN324</strain>
    </source>
</reference>
<protein>
    <submittedName>
        <fullName evidence="13">Xyloglucanase</fullName>
    </submittedName>
</protein>
<dbReference type="Pfam" id="PF00734">
    <property type="entry name" value="CBM_1"/>
    <property type="match status" value="1"/>
</dbReference>
<feature type="domain" description="CBM1" evidence="12">
    <location>
        <begin position="814"/>
        <end position="850"/>
    </location>
</feature>
<dbReference type="PROSITE" id="PS51164">
    <property type="entry name" value="CBM1_2"/>
    <property type="match status" value="1"/>
</dbReference>
<evidence type="ECO:0000313" key="13">
    <source>
        <dbReference type="EMBL" id="KAK4459260.1"/>
    </source>
</evidence>
<dbReference type="InterPro" id="IPR035971">
    <property type="entry name" value="CBD_sf"/>
</dbReference>
<dbReference type="GO" id="GO:0016798">
    <property type="term" value="F:hydrolase activity, acting on glycosyl bonds"/>
    <property type="evidence" value="ECO:0007669"/>
    <property type="project" value="UniProtKB-KW"/>
</dbReference>
<feature type="compositionally biased region" description="Low complexity" evidence="10">
    <location>
        <begin position="774"/>
        <end position="811"/>
    </location>
</feature>
<keyword evidence="2" id="KW-0964">Secreted</keyword>
<sequence>MRGAARLLLAAIAAPARAAFSWENVNIGGGGGFVPSVVFHPTAKGVAYARTDIGGLYRLNADDSWTAVTDSLATNERWGHWGVDALALDPQNPDLVYAATGMYTNSWDPNPGAIIRSKDRGNTWASTDLPFKVGGNMPGRGTGERLAVDPKNSNILYFGARSGNGLWKSTDAGVTWAKVSSFTNGGTLIPDPSDVGGYNGDKIGLTFVTFDSTSGLTNGATSRIFVGTADNITASVYVSTDAGSTWAPVAGQPKKYFPHKCKLQPTEKALYLTYSDGAGPYDGTSGAVYRYDITAGTWKDITPVSGGDLFYGFGGLGVDIQKPGTLVVASLNSWWPDAQLFRSTDSGATWSPIWEWSAYPNQNWYYGLYTDNAPWINAGFISQDTKRLGWMIEALEIDPLDSDHWLYGTGLTLYGGRDLTKWDTTHNVTIKSLAAGIEEMAVLGLASAPGGSELLAAVGDNGGFTFKSSTDLKTSPKTPWMNPWFTSSTDVDYAGNKVSNVVRAGLQAGSPQVAVSSDGGATWNVHYGAGNAETGGSVAYSADADTILWSPSNAGVLRSQHQSTFTAVASLPSGAVIAADKRNNTVFYAGSGSAFYRSTDTGATFTAVSSALGSAVTAVKDIVAHPLVAGEVLVSTNAGLFRSTNFGVSFTQIGAGKISSTEHVSFGKGEGSNWNIYAFGTGSAGVKLYASADTGATWVDIQGTKGLGAASANRVVGSSNVAGQVYIGTNGRGVLFAKGVVAGGSGPSTSASASPLTTTSKATTLSTSTIKTTSTTSSAVSTSSRSSSVTTTKASSTSTTSTTVATSTSTSNPGLAQRWQQCGGTGYTGPTQCVAPYVCTVSNPWYSQCL</sequence>
<dbReference type="GO" id="GO:0010411">
    <property type="term" value="P:xyloglucan metabolic process"/>
    <property type="evidence" value="ECO:0007669"/>
    <property type="project" value="TreeGrafter"/>
</dbReference>
<evidence type="ECO:0000256" key="7">
    <source>
        <dbReference type="ARBA" id="ARBA00023295"/>
    </source>
</evidence>
<evidence type="ECO:0000256" key="2">
    <source>
        <dbReference type="ARBA" id="ARBA00022525"/>
    </source>
</evidence>
<keyword evidence="6" id="KW-0119">Carbohydrate metabolism</keyword>
<dbReference type="SUPFAM" id="SSF110296">
    <property type="entry name" value="Oligoxyloglucan reducing end-specific cellobiohydrolase"/>
    <property type="match status" value="2"/>
</dbReference>
<dbReference type="SMART" id="SM00236">
    <property type="entry name" value="fCBD"/>
    <property type="match status" value="1"/>
</dbReference>
<reference evidence="13" key="1">
    <citation type="journal article" date="2023" name="Mol. Phylogenet. Evol.">
        <title>Genome-scale phylogeny and comparative genomics of the fungal order Sordariales.</title>
        <authorList>
            <person name="Hensen N."/>
            <person name="Bonometti L."/>
            <person name="Westerberg I."/>
            <person name="Brannstrom I.O."/>
            <person name="Guillou S."/>
            <person name="Cros-Aarteil S."/>
            <person name="Calhoun S."/>
            <person name="Haridas S."/>
            <person name="Kuo A."/>
            <person name="Mondo S."/>
            <person name="Pangilinan J."/>
            <person name="Riley R."/>
            <person name="LaButti K."/>
            <person name="Andreopoulos B."/>
            <person name="Lipzen A."/>
            <person name="Chen C."/>
            <person name="Yan M."/>
            <person name="Daum C."/>
            <person name="Ng V."/>
            <person name="Clum A."/>
            <person name="Steindorff A."/>
            <person name="Ohm R.A."/>
            <person name="Martin F."/>
            <person name="Silar P."/>
            <person name="Natvig D.O."/>
            <person name="Lalanne C."/>
            <person name="Gautier V."/>
            <person name="Ament-Velasquez S.L."/>
            <person name="Kruys A."/>
            <person name="Hutchinson M.I."/>
            <person name="Powell A.J."/>
            <person name="Barry K."/>
            <person name="Miller A.N."/>
            <person name="Grigoriev I.V."/>
            <person name="Debuchy R."/>
            <person name="Gladieux P."/>
            <person name="Hiltunen Thoren M."/>
            <person name="Johannesson H."/>
        </authorList>
    </citation>
    <scope>NUCLEOTIDE SEQUENCE</scope>
    <source>
        <strain evidence="13">PSN324</strain>
    </source>
</reference>
<proteinExistence type="inferred from homology"/>
<evidence type="ECO:0000256" key="5">
    <source>
        <dbReference type="ARBA" id="ARBA00023001"/>
    </source>
</evidence>